<proteinExistence type="predicted"/>
<dbReference type="Gene3D" id="1.10.3100.10">
    <property type="entry name" value="Putative cytoplasmic protein"/>
    <property type="match status" value="1"/>
</dbReference>
<dbReference type="InterPro" id="IPR027910">
    <property type="entry name" value="YdiL_sf"/>
</dbReference>
<evidence type="ECO:0000313" key="2">
    <source>
        <dbReference type="Proteomes" id="UP000305202"/>
    </source>
</evidence>
<gene>
    <name evidence="1" type="ORF">FCN80_09495</name>
</gene>
<keyword evidence="2" id="KW-1185">Reference proteome</keyword>
<dbReference type="RefSeq" id="WP_136989926.1">
    <property type="nucleotide sequence ID" value="NZ_SZPQ01000011.1"/>
</dbReference>
<name>A0ABY2SL74_9HYPH</name>
<protein>
    <submittedName>
        <fullName evidence="1">DUF1870 family protein</fullName>
    </submittedName>
</protein>
<dbReference type="InterPro" id="IPR010982">
    <property type="entry name" value="Lambda_DNA-bd_dom_sf"/>
</dbReference>
<dbReference type="EMBL" id="SZPQ01000011">
    <property type="protein sequence ID" value="TKI06487.1"/>
    <property type="molecule type" value="Genomic_DNA"/>
</dbReference>
<accession>A0ABY2SL74</accession>
<organism evidence="1 2">
    <name type="scientific">Martelella alba</name>
    <dbReference type="NCBI Taxonomy" id="2590451"/>
    <lineage>
        <taxon>Bacteria</taxon>
        <taxon>Pseudomonadati</taxon>
        <taxon>Pseudomonadota</taxon>
        <taxon>Alphaproteobacteria</taxon>
        <taxon>Hyphomicrobiales</taxon>
        <taxon>Aurantimonadaceae</taxon>
        <taxon>Martelella</taxon>
    </lineage>
</organism>
<comment type="caution">
    <text evidence="1">The sequence shown here is derived from an EMBL/GenBank/DDBJ whole genome shotgun (WGS) entry which is preliminary data.</text>
</comment>
<evidence type="ECO:0000313" key="1">
    <source>
        <dbReference type="EMBL" id="TKI06487.1"/>
    </source>
</evidence>
<dbReference type="Proteomes" id="UP000305202">
    <property type="component" value="Unassembled WGS sequence"/>
</dbReference>
<reference evidence="1 2" key="1">
    <citation type="submission" date="2019-04" db="EMBL/GenBank/DDBJ databases">
        <authorList>
            <person name="Li M."/>
            <person name="Gao C."/>
        </authorList>
    </citation>
    <scope>NUCLEOTIDE SEQUENCE [LARGE SCALE GENOMIC DNA]</scope>
    <source>
        <strain evidence="1 2">BGMRC 2031</strain>
    </source>
</reference>
<dbReference type="InterPro" id="IPR015060">
    <property type="entry name" value="Aca2_YdiL-like"/>
</dbReference>
<dbReference type="Pfam" id="PF08965">
    <property type="entry name" value="Aca2_YdiL"/>
    <property type="match status" value="1"/>
</dbReference>
<dbReference type="SUPFAM" id="SSF47413">
    <property type="entry name" value="lambda repressor-like DNA-binding domains"/>
    <property type="match status" value="1"/>
</dbReference>
<sequence length="118" mass="13958">MNHLELQALRQLFSMSINEAASYISGDHDVETWRQWEQGKQTIPSHVIETLTTMNQKRKDRLDAIINKINNRIGNNTMRFFPDYDAFRSVYTEGDFLEWKVYQSVATELYAHNLERLC</sequence>